<keyword evidence="2" id="KW-0378">Hydrolase</keyword>
<dbReference type="InterPro" id="IPR000322">
    <property type="entry name" value="Glyco_hydro_31_TIM"/>
</dbReference>
<dbReference type="CDD" id="cd06595">
    <property type="entry name" value="GH31_u1"/>
    <property type="match status" value="1"/>
</dbReference>
<dbReference type="InterPro" id="IPR033403">
    <property type="entry name" value="DUF5110"/>
</dbReference>
<gene>
    <name evidence="6" type="ORF">G7070_03810</name>
</gene>
<dbReference type="Pfam" id="PF01055">
    <property type="entry name" value="Glyco_hydro_31_2nd"/>
    <property type="match status" value="1"/>
</dbReference>
<evidence type="ECO:0000313" key="7">
    <source>
        <dbReference type="Proteomes" id="UP000501058"/>
    </source>
</evidence>
<dbReference type="EMBL" id="CP049865">
    <property type="protein sequence ID" value="QIK71557.1"/>
    <property type="molecule type" value="Genomic_DNA"/>
</dbReference>
<dbReference type="Gene3D" id="3.20.20.80">
    <property type="entry name" value="Glycosidases"/>
    <property type="match status" value="1"/>
</dbReference>
<evidence type="ECO:0000259" key="4">
    <source>
        <dbReference type="Pfam" id="PF17137"/>
    </source>
</evidence>
<dbReference type="RefSeq" id="WP_166232077.1">
    <property type="nucleotide sequence ID" value="NZ_CP049865.1"/>
</dbReference>
<dbReference type="GO" id="GO:0005975">
    <property type="term" value="P:carbohydrate metabolic process"/>
    <property type="evidence" value="ECO:0007669"/>
    <property type="project" value="InterPro"/>
</dbReference>
<keyword evidence="7" id="KW-1185">Reference proteome</keyword>
<dbReference type="GO" id="GO:0090599">
    <property type="term" value="F:alpha-glucosidase activity"/>
    <property type="evidence" value="ECO:0007669"/>
    <property type="project" value="TreeGrafter"/>
</dbReference>
<evidence type="ECO:0000256" key="2">
    <source>
        <dbReference type="RuleBase" id="RU361185"/>
    </source>
</evidence>
<dbReference type="Proteomes" id="UP000501058">
    <property type="component" value="Chromosome"/>
</dbReference>
<evidence type="ECO:0000259" key="5">
    <source>
        <dbReference type="Pfam" id="PF21365"/>
    </source>
</evidence>
<reference evidence="6 7" key="1">
    <citation type="submission" date="2020-03" db="EMBL/GenBank/DDBJ databases">
        <title>Propioniciclava sp. nov., isolated from Hydrophilus acuminatus.</title>
        <authorList>
            <person name="Hyun D.-W."/>
            <person name="Bae J.-W."/>
        </authorList>
    </citation>
    <scope>NUCLEOTIDE SEQUENCE [LARGE SCALE GENOMIC DNA]</scope>
    <source>
        <strain evidence="6 7">HDW11</strain>
    </source>
</reference>
<dbReference type="InterPro" id="IPR013780">
    <property type="entry name" value="Glyco_hydro_b"/>
</dbReference>
<protein>
    <recommendedName>
        <fullName evidence="8">Alpha-glucosidase, glycosyl hydrolase family GH31</fullName>
    </recommendedName>
</protein>
<feature type="domain" description="Glycosyl hydrolase family 31 C-terminal" evidence="5">
    <location>
        <begin position="511"/>
        <end position="602"/>
    </location>
</feature>
<evidence type="ECO:0000313" key="6">
    <source>
        <dbReference type="EMBL" id="QIK71557.1"/>
    </source>
</evidence>
<dbReference type="Pfam" id="PF17137">
    <property type="entry name" value="DUF5110"/>
    <property type="match status" value="1"/>
</dbReference>
<dbReference type="InterPro" id="IPR048395">
    <property type="entry name" value="Glyco_hydro_31_C"/>
</dbReference>
<evidence type="ECO:0000259" key="3">
    <source>
        <dbReference type="Pfam" id="PF01055"/>
    </source>
</evidence>
<dbReference type="SUPFAM" id="SSF51445">
    <property type="entry name" value="(Trans)glycosidases"/>
    <property type="match status" value="1"/>
</dbReference>
<evidence type="ECO:0000256" key="1">
    <source>
        <dbReference type="ARBA" id="ARBA00007806"/>
    </source>
</evidence>
<dbReference type="Gene3D" id="2.60.40.1180">
    <property type="entry name" value="Golgi alpha-mannosidase II"/>
    <property type="match status" value="2"/>
</dbReference>
<dbReference type="KEGG" id="prv:G7070_03810"/>
<organism evidence="6 7">
    <name type="scientific">Propioniciclava coleopterorum</name>
    <dbReference type="NCBI Taxonomy" id="2714937"/>
    <lineage>
        <taxon>Bacteria</taxon>
        <taxon>Bacillati</taxon>
        <taxon>Actinomycetota</taxon>
        <taxon>Actinomycetes</taxon>
        <taxon>Propionibacteriales</taxon>
        <taxon>Propionibacteriaceae</taxon>
        <taxon>Propioniciclava</taxon>
    </lineage>
</organism>
<sequence>MPRSDRFRPATHPRPRTGQIIEGPHWRITVLTDRLLRLEWSADDRFEDRPTQVVWHRDLPPAEFTATRQGDGVHLDTGALSLQYDGRRFSPGGLSIRQDDAPGHHTVWHYGDPEPVVRPTRGNMGGTARTLDEVDGATQLGPGVVSALGWATLDDSASLALGEDGWPTPRVGDVDLYFFGYGHDAPAALRGFYDLTGPQPLLPRWALGNWWSRYHPYTADEYTALMDRFAAADLPFSVAVIDMDWHWVDLEPGHGSGWTGFSWNTGLFPDPDAFLAGLHERGLKVSLNLHPADGVRSFEDAYPALARRLGLDPTAGAPIPFAVDDPEFMAAYLDEVLHPMEAAGVDFWWLDWQQGTASGIPGLDPLWLLNHAHYLDSGRDGGRPITFSRYAGPGSHRYPVGFSGDTVTSWESLDFQPYFTATAANIGYGWWSHDIGGHMFGTRDDEMVARWFQLGTFSPINRLHSTASPFQGKEPWMFGAEADAVMSDALRLRHRLLPYLYTMNEVAHRAGTPLVRPLYHADPRPEVVFHAADTFLFGTELLVAPITTPRNRRTGHAAVTTWLPDGDWVDFFTGRRYTGGRFVTLHRTLAQYPVLARAGAIVPLVGGDDLGVANPAHVVARVFAGADGAFRLYEDDDALDPVVARTPLTWDAATGTFTIGPVDGDPSVLPPRTWTVELVGVAPNTAGGVSTSYDDATGTLTLDLGEVDPTAGASLRLDAAPTPSDPRTDAVLFDLITQLQVGYPDKHTLWEFLMTNPSPGRRIAGLPALPIADDIKDVVAEVLLAQAQP</sequence>
<dbReference type="Pfam" id="PF21365">
    <property type="entry name" value="Glyco_hydro_31_3rd"/>
    <property type="match status" value="1"/>
</dbReference>
<dbReference type="InterPro" id="IPR017853">
    <property type="entry name" value="GH"/>
</dbReference>
<feature type="domain" description="DUF5110" evidence="4">
    <location>
        <begin position="621"/>
        <end position="680"/>
    </location>
</feature>
<dbReference type="PANTHER" id="PTHR22762">
    <property type="entry name" value="ALPHA-GLUCOSIDASE"/>
    <property type="match status" value="1"/>
</dbReference>
<comment type="similarity">
    <text evidence="1 2">Belongs to the glycosyl hydrolase 31 family.</text>
</comment>
<evidence type="ECO:0008006" key="8">
    <source>
        <dbReference type="Google" id="ProtNLM"/>
    </source>
</evidence>
<feature type="domain" description="Glycoside hydrolase family 31 TIM barrel" evidence="3">
    <location>
        <begin position="200"/>
        <end position="503"/>
    </location>
</feature>
<accession>A0A6G7Y4L5</accession>
<keyword evidence="2" id="KW-0326">Glycosidase</keyword>
<dbReference type="GO" id="GO:0006491">
    <property type="term" value="P:N-glycan processing"/>
    <property type="evidence" value="ECO:0007669"/>
    <property type="project" value="TreeGrafter"/>
</dbReference>
<proteinExistence type="inferred from homology"/>
<dbReference type="AlphaFoldDB" id="A0A6G7Y4L5"/>
<dbReference type="SUPFAM" id="SSF51011">
    <property type="entry name" value="Glycosyl hydrolase domain"/>
    <property type="match status" value="1"/>
</dbReference>
<dbReference type="PANTHER" id="PTHR22762:SF89">
    <property type="entry name" value="ALPHA-XYLOSIDASE"/>
    <property type="match status" value="1"/>
</dbReference>
<name>A0A6G7Y4L5_9ACTN</name>